<dbReference type="PROSITE" id="PS50290">
    <property type="entry name" value="PI3_4_KINASE_3"/>
    <property type="match status" value="1"/>
</dbReference>
<dbReference type="GO" id="GO:0048015">
    <property type="term" value="P:phosphatidylinositol-mediated signaling"/>
    <property type="evidence" value="ECO:0007669"/>
    <property type="project" value="TreeGrafter"/>
</dbReference>
<dbReference type="Pfam" id="PF00454">
    <property type="entry name" value="PI3_PI4_kinase"/>
    <property type="match status" value="1"/>
</dbReference>
<feature type="region of interest" description="Disordered" evidence="4">
    <location>
        <begin position="843"/>
        <end position="862"/>
    </location>
</feature>
<evidence type="ECO:0000313" key="7">
    <source>
        <dbReference type="EMBL" id="OSX69886.1"/>
    </source>
</evidence>
<dbReference type="GO" id="GO:0009536">
    <property type="term" value="C:plastid"/>
    <property type="evidence" value="ECO:0007669"/>
    <property type="project" value="UniProtKB-SubCell"/>
</dbReference>
<dbReference type="AlphaFoldDB" id="A0A1X6NN28"/>
<dbReference type="Proteomes" id="UP000218209">
    <property type="component" value="Unassembled WGS sequence"/>
</dbReference>
<dbReference type="Gene3D" id="3.30.1010.10">
    <property type="entry name" value="Phosphatidylinositol 3-kinase Catalytic Subunit, Chain A, domain 4"/>
    <property type="match status" value="1"/>
</dbReference>
<dbReference type="SMART" id="SM00146">
    <property type="entry name" value="PI3Kc"/>
    <property type="match status" value="1"/>
</dbReference>
<organism evidence="7 8">
    <name type="scientific">Porphyra umbilicalis</name>
    <name type="common">Purple laver</name>
    <name type="synonym">Red alga</name>
    <dbReference type="NCBI Taxonomy" id="2786"/>
    <lineage>
        <taxon>Eukaryota</taxon>
        <taxon>Rhodophyta</taxon>
        <taxon>Bangiophyceae</taxon>
        <taxon>Bangiales</taxon>
        <taxon>Bangiaceae</taxon>
        <taxon>Porphyra</taxon>
    </lineage>
</organism>
<evidence type="ECO:0000313" key="8">
    <source>
        <dbReference type="Proteomes" id="UP000218209"/>
    </source>
</evidence>
<dbReference type="InterPro" id="IPR036390">
    <property type="entry name" value="WH_DNA-bd_sf"/>
</dbReference>
<dbReference type="EMBL" id="KV919368">
    <property type="protein sequence ID" value="OSX69886.1"/>
    <property type="molecule type" value="Genomic_DNA"/>
</dbReference>
<dbReference type="GO" id="GO:0034272">
    <property type="term" value="C:phosphatidylinositol 3-kinase complex, class III, type II"/>
    <property type="evidence" value="ECO:0007669"/>
    <property type="project" value="TreeGrafter"/>
</dbReference>
<sequence length="862" mass="92688">MSPPAIAARTVHRISSNKSMSSNGSFAARSSMSHDVEREQLLKSMACGGEYGFLTSLMSPDLHHSLTEASLLSVSDRLLFQTLPLVMSVLERIGEASANRALFIRLVGILRLRASASRAIKLRLMLLVRTPGYGSRWVVSMVFRQDCYPLARTQLEEKLEGLAMAPSLQPVGGSASTVSGVAYQSVPSSASSSMGAPQSPTAVSSLVSELRSSRTKLMKFAVEQLLHPTKGVKKGTHKRHMLHVHDSFRASDVVDWLMERLGFASRADAVQFGEAFRAQGVLRRVGKNPEKSFKDDGHLYVSQVSVMASDKQYACVVTKGGEKIACWREAPLPVSEAPVAVVQMRLPVDMVDMQSVDFWGTDVYRDGVDVKGFSFGYRTVTHPLLCNNSSASHVHDSGGHAASAAASPCRAAQAAAMEKALAKAGGSPAPPSVPPGSPVGSTVTAKSIALQLPESGGAVAAAVATRGKPPAAPSVGSVGSAPSRVATAFGAAPSAQASEVFSDEDEETDVLVSHATVVKVFSSIARPMIVELSNPHPEARVRNMGVPTAAQLAEDAAAENADLPSHEVSSPNVIVKKGDNLLQDMSMEIMFRCFNSIWQRSPRFSSPETTPYAYCYEVIPTGPRVGFMEAVTSLESLRDFDWDRWATRIKAHPGAVQNMVRSAAGAYVAAYVLGAADRHWHNILIKECSTMLHIDFGYILTQAPPIDGPRFSISPGMQAGLTAVGVWDKFVDYSERAFLALRDSAPEVVRTTVLLFSHADFQDSVIREYMTSAVSLNVRADDETAAKSVRTQIGASATQWKMKVKSYTHDVVDPAFYKMLEKRFPPALLAMRIVEAKNHAMVKSGSATAPTTPTPTDSTVHL</sequence>
<dbReference type="InterPro" id="IPR015433">
    <property type="entry name" value="PI3/4_kinase"/>
</dbReference>
<evidence type="ECO:0000256" key="1">
    <source>
        <dbReference type="ARBA" id="ARBA00004474"/>
    </source>
</evidence>
<dbReference type="GO" id="GO:0016303">
    <property type="term" value="F:1-phosphatidylinositol-3-kinase activity"/>
    <property type="evidence" value="ECO:0007669"/>
    <property type="project" value="TreeGrafter"/>
</dbReference>
<dbReference type="GO" id="GO:0000407">
    <property type="term" value="C:phagophore assembly site"/>
    <property type="evidence" value="ECO:0007669"/>
    <property type="project" value="TreeGrafter"/>
</dbReference>
<evidence type="ECO:0000256" key="3">
    <source>
        <dbReference type="ARBA" id="ARBA00022777"/>
    </source>
</evidence>
<dbReference type="OrthoDB" id="3237at2759"/>
<evidence type="ECO:0000259" key="6">
    <source>
        <dbReference type="PROSITE" id="PS50290"/>
    </source>
</evidence>
<keyword evidence="3" id="KW-0418">Kinase</keyword>
<feature type="compositionally biased region" description="Pro residues" evidence="4">
    <location>
        <begin position="428"/>
        <end position="437"/>
    </location>
</feature>
<feature type="compositionally biased region" description="Low complexity" evidence="4">
    <location>
        <begin position="847"/>
        <end position="856"/>
    </location>
</feature>
<dbReference type="PANTHER" id="PTHR10048">
    <property type="entry name" value="PHOSPHATIDYLINOSITOL KINASE"/>
    <property type="match status" value="1"/>
</dbReference>
<evidence type="ECO:0000256" key="2">
    <source>
        <dbReference type="ARBA" id="ARBA00022679"/>
    </source>
</evidence>
<dbReference type="Gene3D" id="1.10.1070.11">
    <property type="entry name" value="Phosphatidylinositol 3-/4-kinase, catalytic domain"/>
    <property type="match status" value="1"/>
</dbReference>
<dbReference type="InterPro" id="IPR011009">
    <property type="entry name" value="Kinase-like_dom_sf"/>
</dbReference>
<name>A0A1X6NN28_PORUM</name>
<reference evidence="7 8" key="1">
    <citation type="submission" date="2017-03" db="EMBL/GenBank/DDBJ databases">
        <title>WGS assembly of Porphyra umbilicalis.</title>
        <authorList>
            <person name="Brawley S.H."/>
            <person name="Blouin N.A."/>
            <person name="Ficko-Blean E."/>
            <person name="Wheeler G.L."/>
            <person name="Lohr M."/>
            <person name="Goodson H.V."/>
            <person name="Jenkins J.W."/>
            <person name="Blaby-Haas C.E."/>
            <person name="Helliwell K.E."/>
            <person name="Chan C."/>
            <person name="Marriage T."/>
            <person name="Bhattacharya D."/>
            <person name="Klein A.S."/>
            <person name="Badis Y."/>
            <person name="Brodie J."/>
            <person name="Cao Y."/>
            <person name="Collen J."/>
            <person name="Dittami S.M."/>
            <person name="Gachon C.M."/>
            <person name="Green B.R."/>
            <person name="Karpowicz S."/>
            <person name="Kim J.W."/>
            <person name="Kudahl U."/>
            <person name="Lin S."/>
            <person name="Michel G."/>
            <person name="Mittag M."/>
            <person name="Olson B.J."/>
            <person name="Pangilinan J."/>
            <person name="Peng Y."/>
            <person name="Qiu H."/>
            <person name="Shu S."/>
            <person name="Singer J.T."/>
            <person name="Smith A.G."/>
            <person name="Sprecher B.N."/>
            <person name="Wagner V."/>
            <person name="Wang W."/>
            <person name="Wang Z.-Y."/>
            <person name="Yan J."/>
            <person name="Yarish C."/>
            <person name="Zoeuner-Riek S."/>
            <person name="Zhuang Y."/>
            <person name="Zou Y."/>
            <person name="Lindquist E.A."/>
            <person name="Grimwood J."/>
            <person name="Barry K."/>
            <person name="Rokhsar D.S."/>
            <person name="Schmutz J."/>
            <person name="Stiller J.W."/>
            <person name="Grossman A.R."/>
            <person name="Prochnik S.E."/>
        </authorList>
    </citation>
    <scope>NUCLEOTIDE SEQUENCE [LARGE SCALE GENOMIC DNA]</scope>
    <source>
        <strain evidence="7">4086291</strain>
    </source>
</reference>
<feature type="domain" description="PI3K/PI4K catalytic" evidence="6">
    <location>
        <begin position="514"/>
        <end position="801"/>
    </location>
</feature>
<dbReference type="GO" id="GO:0005777">
    <property type="term" value="C:peroxisome"/>
    <property type="evidence" value="ECO:0007669"/>
    <property type="project" value="TreeGrafter"/>
</dbReference>
<comment type="subcellular location">
    <subcellularLocation>
        <location evidence="1">Plastid</location>
    </subcellularLocation>
</comment>
<dbReference type="SUPFAM" id="SSF46785">
    <property type="entry name" value="Winged helix' DNA-binding domain"/>
    <property type="match status" value="1"/>
</dbReference>
<dbReference type="InterPro" id="IPR036388">
    <property type="entry name" value="WH-like_DNA-bd_sf"/>
</dbReference>
<dbReference type="GO" id="GO:0000045">
    <property type="term" value="P:autophagosome assembly"/>
    <property type="evidence" value="ECO:0007669"/>
    <property type="project" value="TreeGrafter"/>
</dbReference>
<dbReference type="GO" id="GO:0005768">
    <property type="term" value="C:endosome"/>
    <property type="evidence" value="ECO:0007669"/>
    <property type="project" value="TreeGrafter"/>
</dbReference>
<dbReference type="Gene3D" id="1.10.10.10">
    <property type="entry name" value="Winged helix-like DNA-binding domain superfamily/Winged helix DNA-binding domain"/>
    <property type="match status" value="1"/>
</dbReference>
<dbReference type="SUPFAM" id="SSF56112">
    <property type="entry name" value="Protein kinase-like (PK-like)"/>
    <property type="match status" value="1"/>
</dbReference>
<gene>
    <name evidence="7" type="ORF">BU14_1041s0002</name>
</gene>
<evidence type="ECO:0000259" key="5">
    <source>
        <dbReference type="PROSITE" id="PS50186"/>
    </source>
</evidence>
<dbReference type="CDD" id="cd04371">
    <property type="entry name" value="DEP"/>
    <property type="match status" value="1"/>
</dbReference>
<dbReference type="PANTHER" id="PTHR10048:SF7">
    <property type="entry name" value="PHOSPHATIDYLINOSITOL 3-KINASE CATALYTIC SUBUNIT TYPE 3"/>
    <property type="match status" value="1"/>
</dbReference>
<feature type="region of interest" description="Disordered" evidence="4">
    <location>
        <begin position="420"/>
        <end position="441"/>
    </location>
</feature>
<evidence type="ECO:0008006" key="9">
    <source>
        <dbReference type="Google" id="ProtNLM"/>
    </source>
</evidence>
<evidence type="ECO:0000256" key="4">
    <source>
        <dbReference type="SAM" id="MobiDB-lite"/>
    </source>
</evidence>
<dbReference type="InterPro" id="IPR036940">
    <property type="entry name" value="PI3/4_kinase_cat_sf"/>
</dbReference>
<accession>A0A1X6NN28</accession>
<proteinExistence type="predicted"/>
<dbReference type="Pfam" id="PF00610">
    <property type="entry name" value="DEP"/>
    <property type="match status" value="1"/>
</dbReference>
<keyword evidence="8" id="KW-1185">Reference proteome</keyword>
<dbReference type="GO" id="GO:0034271">
    <property type="term" value="C:phosphatidylinositol 3-kinase complex, class III, type I"/>
    <property type="evidence" value="ECO:0007669"/>
    <property type="project" value="TreeGrafter"/>
</dbReference>
<protein>
    <recommendedName>
        <fullName evidence="9">PI3K/PI4K catalytic domain-containing protein</fullName>
    </recommendedName>
</protein>
<dbReference type="PROSITE" id="PS50186">
    <property type="entry name" value="DEP"/>
    <property type="match status" value="1"/>
</dbReference>
<feature type="domain" description="DEP" evidence="5">
    <location>
        <begin position="228"/>
        <end position="304"/>
    </location>
</feature>
<dbReference type="GO" id="GO:0006897">
    <property type="term" value="P:endocytosis"/>
    <property type="evidence" value="ECO:0007669"/>
    <property type="project" value="TreeGrafter"/>
</dbReference>
<dbReference type="SMART" id="SM00049">
    <property type="entry name" value="DEP"/>
    <property type="match status" value="1"/>
</dbReference>
<dbReference type="InterPro" id="IPR000591">
    <property type="entry name" value="DEP_dom"/>
</dbReference>
<dbReference type="InterPro" id="IPR000403">
    <property type="entry name" value="PI3/4_kinase_cat_dom"/>
</dbReference>
<keyword evidence="2" id="KW-0808">Transferase</keyword>